<name>A0A917HB21_9BACI</name>
<proteinExistence type="predicted"/>
<protein>
    <submittedName>
        <fullName evidence="1">Uncharacterized protein</fullName>
    </submittedName>
</protein>
<keyword evidence="2" id="KW-1185">Reference proteome</keyword>
<gene>
    <name evidence="1" type="ORF">GCM10011398_16500</name>
</gene>
<accession>A0A917HB21</accession>
<reference evidence="1" key="1">
    <citation type="journal article" date="2014" name="Int. J. Syst. Evol. Microbiol.">
        <title>Complete genome sequence of Corynebacterium casei LMG S-19264T (=DSM 44701T), isolated from a smear-ripened cheese.</title>
        <authorList>
            <consortium name="US DOE Joint Genome Institute (JGI-PGF)"/>
            <person name="Walter F."/>
            <person name="Albersmeier A."/>
            <person name="Kalinowski J."/>
            <person name="Ruckert C."/>
        </authorList>
    </citation>
    <scope>NUCLEOTIDE SEQUENCE</scope>
    <source>
        <strain evidence="1">CGMCC 1.12754</strain>
    </source>
</reference>
<reference evidence="1" key="2">
    <citation type="submission" date="2020-09" db="EMBL/GenBank/DDBJ databases">
        <authorList>
            <person name="Sun Q."/>
            <person name="Zhou Y."/>
        </authorList>
    </citation>
    <scope>NUCLEOTIDE SEQUENCE</scope>
    <source>
        <strain evidence="1">CGMCC 1.12754</strain>
    </source>
</reference>
<dbReference type="EMBL" id="BMFR01000005">
    <property type="protein sequence ID" value="GGG72806.1"/>
    <property type="molecule type" value="Genomic_DNA"/>
</dbReference>
<dbReference type="Proteomes" id="UP000622860">
    <property type="component" value="Unassembled WGS sequence"/>
</dbReference>
<dbReference type="AlphaFoldDB" id="A0A917HB21"/>
<organism evidence="1 2">
    <name type="scientific">Virgibacillus oceani</name>
    <dbReference type="NCBI Taxonomy" id="1479511"/>
    <lineage>
        <taxon>Bacteria</taxon>
        <taxon>Bacillati</taxon>
        <taxon>Bacillota</taxon>
        <taxon>Bacilli</taxon>
        <taxon>Bacillales</taxon>
        <taxon>Bacillaceae</taxon>
        <taxon>Virgibacillus</taxon>
    </lineage>
</organism>
<dbReference type="RefSeq" id="WP_188454916.1">
    <property type="nucleotide sequence ID" value="NZ_BMFR01000005.1"/>
</dbReference>
<evidence type="ECO:0000313" key="2">
    <source>
        <dbReference type="Proteomes" id="UP000622860"/>
    </source>
</evidence>
<sequence length="69" mass="7880">MKLIRHGSNAFPLHVQNFAPALNVTAGLSMISLLELCTSLINRSKPRLDREPISSGDWLYYDYKMMQLL</sequence>
<comment type="caution">
    <text evidence="1">The sequence shown here is derived from an EMBL/GenBank/DDBJ whole genome shotgun (WGS) entry which is preliminary data.</text>
</comment>
<evidence type="ECO:0000313" key="1">
    <source>
        <dbReference type="EMBL" id="GGG72806.1"/>
    </source>
</evidence>